<dbReference type="InterPro" id="IPR010998">
    <property type="entry name" value="Integrase_recombinase_N"/>
</dbReference>
<protein>
    <recommendedName>
        <fullName evidence="5">Tyr recombinase domain-containing protein</fullName>
    </recommendedName>
</protein>
<keyword evidence="4" id="KW-0233">DNA recombination</keyword>
<organism evidence="6 7">
    <name type="scientific">Ligilactobacillus salivarius</name>
    <dbReference type="NCBI Taxonomy" id="1624"/>
    <lineage>
        <taxon>Bacteria</taxon>
        <taxon>Bacillati</taxon>
        <taxon>Bacillota</taxon>
        <taxon>Bacilli</taxon>
        <taxon>Lactobacillales</taxon>
        <taxon>Lactobacillaceae</taxon>
        <taxon>Ligilactobacillus</taxon>
    </lineage>
</organism>
<dbReference type="InterPro" id="IPR002104">
    <property type="entry name" value="Integrase_catalytic"/>
</dbReference>
<sequence>MVKIIEYQKDNIRLYKFRLYVGDGKYIKRTGFTSIKQARNEAINIKSQVLKGTYFKPKATKVNDIFDEWYKLYCKTVRESTAATLMNCYSNHIKGKIGNKSIKNLDVRTLQKVVNDLSTETTSQEIFRKYINIIDRLLRYAIRQDIIRDNPLNKVITPRIQEPKKPLNCYDKEQLKTLLSYLKHEENLQYYMLFKTLAYTGMRIGELIALTWQDIDFIKGTIDINKTVSIGYHNKVIITDGKTKSSNRTIALDKETIQELKQWKQEQARELLKRGYNAMNKKQLVFSNRYNRHLEKNIINKKLYMYSKACNLPRITPHGLRHTHATLLFESGASIKQVQTRLGHRNARITIDIYTHITKDKRDEIPNLFVAAMN</sequence>
<keyword evidence="3" id="KW-0238">DNA-binding</keyword>
<dbReference type="InterPro" id="IPR011010">
    <property type="entry name" value="DNA_brk_join_enz"/>
</dbReference>
<feature type="domain" description="Tyr recombinase" evidence="5">
    <location>
        <begin position="165"/>
        <end position="367"/>
    </location>
</feature>
<dbReference type="InterPro" id="IPR004107">
    <property type="entry name" value="Integrase_SAM-like_N"/>
</dbReference>
<dbReference type="InterPro" id="IPR050808">
    <property type="entry name" value="Phage_Integrase"/>
</dbReference>
<comment type="caution">
    <text evidence="6">The sequence shown here is derived from an EMBL/GenBank/DDBJ whole genome shotgun (WGS) entry which is preliminary data.</text>
</comment>
<evidence type="ECO:0000256" key="2">
    <source>
        <dbReference type="ARBA" id="ARBA00022908"/>
    </source>
</evidence>
<dbReference type="InterPro" id="IPR013762">
    <property type="entry name" value="Integrase-like_cat_sf"/>
</dbReference>
<dbReference type="Pfam" id="PF00589">
    <property type="entry name" value="Phage_integrase"/>
    <property type="match status" value="1"/>
</dbReference>
<dbReference type="PANTHER" id="PTHR30629">
    <property type="entry name" value="PROPHAGE INTEGRASE"/>
    <property type="match status" value="1"/>
</dbReference>
<dbReference type="RefSeq" id="WP_095759761.1">
    <property type="nucleotide sequence ID" value="NZ_CP089850.1"/>
</dbReference>
<reference evidence="6 7" key="1">
    <citation type="submission" date="2016-05" db="EMBL/GenBank/DDBJ databases">
        <authorList>
            <person name="Lee J.-Y."/>
            <person name="Kim E.B."/>
            <person name="Choi Y.-J."/>
        </authorList>
    </citation>
    <scope>NUCLEOTIDE SEQUENCE [LARGE SCALE GENOMIC DNA]</scope>
    <source>
        <strain evidence="6 7">KLA006</strain>
    </source>
</reference>
<proteinExistence type="inferred from homology"/>
<dbReference type="Pfam" id="PF14659">
    <property type="entry name" value="Phage_int_SAM_3"/>
    <property type="match status" value="1"/>
</dbReference>
<evidence type="ECO:0000313" key="7">
    <source>
        <dbReference type="Proteomes" id="UP000218139"/>
    </source>
</evidence>
<comment type="similarity">
    <text evidence="1">Belongs to the 'phage' integrase family.</text>
</comment>
<evidence type="ECO:0000256" key="4">
    <source>
        <dbReference type="ARBA" id="ARBA00023172"/>
    </source>
</evidence>
<evidence type="ECO:0000259" key="5">
    <source>
        <dbReference type="PROSITE" id="PS51898"/>
    </source>
</evidence>
<evidence type="ECO:0000256" key="1">
    <source>
        <dbReference type="ARBA" id="ARBA00008857"/>
    </source>
</evidence>
<dbReference type="SUPFAM" id="SSF56349">
    <property type="entry name" value="DNA breaking-rejoining enzymes"/>
    <property type="match status" value="1"/>
</dbReference>
<dbReference type="GO" id="GO:0015074">
    <property type="term" value="P:DNA integration"/>
    <property type="evidence" value="ECO:0007669"/>
    <property type="project" value="UniProtKB-KW"/>
</dbReference>
<dbReference type="GO" id="GO:0003677">
    <property type="term" value="F:DNA binding"/>
    <property type="evidence" value="ECO:0007669"/>
    <property type="project" value="UniProtKB-KW"/>
</dbReference>
<name>A0A9X6S305_9LACO</name>
<gene>
    <name evidence="6" type="ORF">A8C52_02485</name>
</gene>
<keyword evidence="2" id="KW-0229">DNA integration</keyword>
<dbReference type="PANTHER" id="PTHR30629:SF2">
    <property type="entry name" value="PROPHAGE INTEGRASE INTS-RELATED"/>
    <property type="match status" value="1"/>
</dbReference>
<dbReference type="Gene3D" id="1.10.150.130">
    <property type="match status" value="1"/>
</dbReference>
<dbReference type="Proteomes" id="UP000218139">
    <property type="component" value="Unassembled WGS sequence"/>
</dbReference>
<evidence type="ECO:0000313" key="6">
    <source>
        <dbReference type="EMBL" id="PAY44672.1"/>
    </source>
</evidence>
<dbReference type="CDD" id="cd01189">
    <property type="entry name" value="INT_ICEBs1_C_like"/>
    <property type="match status" value="1"/>
</dbReference>
<dbReference type="Gene3D" id="1.10.443.10">
    <property type="entry name" value="Intergrase catalytic core"/>
    <property type="match status" value="1"/>
</dbReference>
<evidence type="ECO:0000256" key="3">
    <source>
        <dbReference type="ARBA" id="ARBA00023125"/>
    </source>
</evidence>
<dbReference type="GO" id="GO:0006310">
    <property type="term" value="P:DNA recombination"/>
    <property type="evidence" value="ECO:0007669"/>
    <property type="project" value="UniProtKB-KW"/>
</dbReference>
<accession>A0A9X6S305</accession>
<dbReference type="AlphaFoldDB" id="A0A9X6S305"/>
<dbReference type="EMBL" id="LXZO01000123">
    <property type="protein sequence ID" value="PAY44672.1"/>
    <property type="molecule type" value="Genomic_DNA"/>
</dbReference>
<dbReference type="PROSITE" id="PS51898">
    <property type="entry name" value="TYR_RECOMBINASE"/>
    <property type="match status" value="1"/>
</dbReference>